<sequence length="190" mass="19592">MSRSGCGGRGGLCAGAPGPHLTWTLSFPPPGQAAPAPPRATGGARSGGIVVGVVEDRKGSRTERPRNPLPCPALAQPELRCPWEMKMTADTLEASSAPRALSFLFPPPAPNPARARGPEGLWARAPNPGNPASNPETFSAETPEGLWTAKHLGGGEGDVPARSQGRGLPEGRLNSPPPRGSCCVSFEIPN</sequence>
<evidence type="ECO:0000313" key="2">
    <source>
        <dbReference type="Proteomes" id="UP001162501"/>
    </source>
</evidence>
<protein>
    <submittedName>
        <fullName evidence="1">Uncharacterized protein</fullName>
    </submittedName>
</protein>
<gene>
    <name evidence="1" type="ORF">MRATA1EN3_LOCUS22097</name>
</gene>
<name>A0ACB0FD57_RANTA</name>
<proteinExistence type="predicted"/>
<evidence type="ECO:0000313" key="1">
    <source>
        <dbReference type="EMBL" id="CAI9710884.1"/>
    </source>
</evidence>
<dbReference type="EMBL" id="OX596089">
    <property type="protein sequence ID" value="CAI9710884.1"/>
    <property type="molecule type" value="Genomic_DNA"/>
</dbReference>
<reference evidence="1" key="1">
    <citation type="submission" date="2023-05" db="EMBL/GenBank/DDBJ databases">
        <authorList>
            <consortium name="ELIXIR-Norway"/>
        </authorList>
    </citation>
    <scope>NUCLEOTIDE SEQUENCE</scope>
</reference>
<organism evidence="1 2">
    <name type="scientific">Rangifer tarandus platyrhynchus</name>
    <name type="common">Svalbard reindeer</name>
    <dbReference type="NCBI Taxonomy" id="3082113"/>
    <lineage>
        <taxon>Eukaryota</taxon>
        <taxon>Metazoa</taxon>
        <taxon>Chordata</taxon>
        <taxon>Craniata</taxon>
        <taxon>Vertebrata</taxon>
        <taxon>Euteleostomi</taxon>
        <taxon>Mammalia</taxon>
        <taxon>Eutheria</taxon>
        <taxon>Laurasiatheria</taxon>
        <taxon>Artiodactyla</taxon>
        <taxon>Ruminantia</taxon>
        <taxon>Pecora</taxon>
        <taxon>Cervidae</taxon>
        <taxon>Odocoileinae</taxon>
        <taxon>Rangifer</taxon>
    </lineage>
</organism>
<dbReference type="Proteomes" id="UP001162501">
    <property type="component" value="Chromosome 5"/>
</dbReference>
<accession>A0ACB0FD57</accession>